<dbReference type="Gene3D" id="2.60.40.3760">
    <property type="match status" value="2"/>
</dbReference>
<dbReference type="Gene3D" id="3.90.1720.10">
    <property type="entry name" value="endopeptidase domain like (from Nostoc punctiforme)"/>
    <property type="match status" value="1"/>
</dbReference>
<dbReference type="InterPro" id="IPR038765">
    <property type="entry name" value="Papain-like_cys_pep_sf"/>
</dbReference>
<reference evidence="3 4" key="1">
    <citation type="submission" date="2019-04" db="EMBL/GenBank/DDBJ databases">
        <title>Genome sequencing of Streptococcus rubneri DSM 26920(T).</title>
        <authorList>
            <person name="Kook J.-K."/>
            <person name="Park S.-N."/>
            <person name="Lim Y.K."/>
        </authorList>
    </citation>
    <scope>NUCLEOTIDE SEQUENCE [LARGE SCALE GENOMIC DNA]</scope>
    <source>
        <strain evidence="3 4">DSM 26920</strain>
    </source>
</reference>
<dbReference type="InterPro" id="IPR007921">
    <property type="entry name" value="CHAP_dom"/>
</dbReference>
<evidence type="ECO:0000259" key="2">
    <source>
        <dbReference type="PROSITE" id="PS50911"/>
    </source>
</evidence>
<evidence type="ECO:0000313" key="3">
    <source>
        <dbReference type="EMBL" id="TGN90978.1"/>
    </source>
</evidence>
<dbReference type="PROSITE" id="PS50911">
    <property type="entry name" value="CHAP"/>
    <property type="match status" value="1"/>
</dbReference>
<dbReference type="Proteomes" id="UP000297986">
    <property type="component" value="Unassembled WGS sequence"/>
</dbReference>
<dbReference type="SUPFAM" id="SSF54001">
    <property type="entry name" value="Cysteine proteinases"/>
    <property type="match status" value="1"/>
</dbReference>
<evidence type="ECO:0000313" key="4">
    <source>
        <dbReference type="Proteomes" id="UP000297986"/>
    </source>
</evidence>
<protein>
    <submittedName>
        <fullName evidence="3">CHAP domain-containing protein</fullName>
    </submittedName>
</protein>
<dbReference type="OrthoDB" id="2409959at2"/>
<dbReference type="Pfam" id="PF08481">
    <property type="entry name" value="GBS_Bsp-like"/>
    <property type="match status" value="2"/>
</dbReference>
<accession>A0A4Z1DVQ3</accession>
<dbReference type="Pfam" id="PF05257">
    <property type="entry name" value="CHAP"/>
    <property type="match status" value="1"/>
</dbReference>
<name>A0A4Z1DVQ3_9STRE</name>
<keyword evidence="4" id="KW-1185">Reference proteome</keyword>
<dbReference type="EMBL" id="SRRP01000003">
    <property type="protein sequence ID" value="TGN90978.1"/>
    <property type="molecule type" value="Genomic_DNA"/>
</dbReference>
<evidence type="ECO:0000256" key="1">
    <source>
        <dbReference type="SAM" id="SignalP"/>
    </source>
</evidence>
<gene>
    <name evidence="3" type="ORF">E5S68_09935</name>
</gene>
<feature type="domain" description="Peptidase C51" evidence="2">
    <location>
        <begin position="212"/>
        <end position="335"/>
    </location>
</feature>
<organism evidence="3 4">
    <name type="scientific">Streptococcus rubneri</name>
    <dbReference type="NCBI Taxonomy" id="1234680"/>
    <lineage>
        <taxon>Bacteria</taxon>
        <taxon>Bacillati</taxon>
        <taxon>Bacillota</taxon>
        <taxon>Bacilli</taxon>
        <taxon>Lactobacillales</taxon>
        <taxon>Streptococcaceae</taxon>
        <taxon>Streptococcus</taxon>
    </lineage>
</organism>
<dbReference type="InterPro" id="IPR013688">
    <property type="entry name" value="GBS_Bsp-like"/>
</dbReference>
<dbReference type="InterPro" id="IPR009148">
    <property type="entry name" value="PcsB-like"/>
</dbReference>
<sequence>MRTIKKLLIAICALWAGSSQAVTADDQLNYIYAEKGRLNIHIGTVPDQFQSIRLPIWSDQKGQDDLIWYPVQRGERGFDLQVPLTNHQDQAGLYHVHVYGQGAHGELVGLFPLTTTVEKKDLAASQPTISIQQVSSHEFDVKLKLFEDVEEVLFPIWSDQDGQDDLVWYPAKKIAPGQYQLRFHAQNHKGKGLFHLHVYQKNKGQVKGLLPTSFQVQEEKPRPLITHPDNFYPVGECTWGTKELAPWAQNWWGNGGMWAASARAAGFRTGNTPEVGAIVCWDDGSYGHVGLVTDVEHEQKIQIQEANYNGNRTINNFRGWFDPTNVVWGTVSYIYPN</sequence>
<feature type="signal peptide" evidence="1">
    <location>
        <begin position="1"/>
        <end position="21"/>
    </location>
</feature>
<feature type="chain" id="PRO_5038623461" evidence="1">
    <location>
        <begin position="22"/>
        <end position="337"/>
    </location>
</feature>
<dbReference type="AlphaFoldDB" id="A0A4Z1DVQ3"/>
<dbReference type="PRINTS" id="PR01852">
    <property type="entry name" value="SIBAPROTEIN"/>
</dbReference>
<keyword evidence="1" id="KW-0732">Signal</keyword>
<proteinExistence type="predicted"/>
<dbReference type="RefSeq" id="WP_135783420.1">
    <property type="nucleotide sequence ID" value="NZ_MRXY01000001.1"/>
</dbReference>
<comment type="caution">
    <text evidence="3">The sequence shown here is derived from an EMBL/GenBank/DDBJ whole genome shotgun (WGS) entry which is preliminary data.</text>
</comment>